<evidence type="ECO:0000313" key="2">
    <source>
        <dbReference type="Proteomes" id="UP000676409"/>
    </source>
</evidence>
<dbReference type="Proteomes" id="UP000676409">
    <property type="component" value="Chromosome"/>
</dbReference>
<dbReference type="RefSeq" id="WP_211939442.1">
    <property type="nucleotide sequence ID" value="NZ_CP073078.1"/>
</dbReference>
<dbReference type="AlphaFoldDB" id="A0A975G1J0"/>
<dbReference type="InterPro" id="IPR009050">
    <property type="entry name" value="Globin-like_sf"/>
</dbReference>
<dbReference type="EMBL" id="CP073078">
    <property type="protein sequence ID" value="QUD89390.1"/>
    <property type="molecule type" value="Genomic_DNA"/>
</dbReference>
<dbReference type="GO" id="GO:0020037">
    <property type="term" value="F:heme binding"/>
    <property type="evidence" value="ECO:0007669"/>
    <property type="project" value="InterPro"/>
</dbReference>
<sequence length="139" mass="15154">MKSAAERVGPGVAAGVTDEMIHDLVHAFYAQVRRDPALGPIFNRVIGDGWDPHLARMCDFWSSVLLMSGRFKGQPMVAHTRIAGIRGTHFARWLHLFQQTAEALWPPEAAALAVAKSQMIAESLQLGIAASRGELPGLR</sequence>
<evidence type="ECO:0000313" key="1">
    <source>
        <dbReference type="EMBL" id="QUD89390.1"/>
    </source>
</evidence>
<reference evidence="1" key="1">
    <citation type="submission" date="2021-04" db="EMBL/GenBank/DDBJ databases">
        <title>The complete genome sequence of Caulobacter sp. S6.</title>
        <authorList>
            <person name="Tang Y."/>
            <person name="Ouyang W."/>
            <person name="Liu Q."/>
            <person name="Huang B."/>
            <person name="Guo Z."/>
            <person name="Lei P."/>
        </authorList>
    </citation>
    <scope>NUCLEOTIDE SEQUENCE</scope>
    <source>
        <strain evidence="1">S6</strain>
    </source>
</reference>
<dbReference type="GO" id="GO:0019825">
    <property type="term" value="F:oxygen binding"/>
    <property type="evidence" value="ECO:0007669"/>
    <property type="project" value="InterPro"/>
</dbReference>
<dbReference type="CDD" id="cd08916">
    <property type="entry name" value="TrHb3_P"/>
    <property type="match status" value="1"/>
</dbReference>
<dbReference type="SUPFAM" id="SSF46458">
    <property type="entry name" value="Globin-like"/>
    <property type="match status" value="1"/>
</dbReference>
<protein>
    <submittedName>
        <fullName evidence="1">Group III truncated hemoglobin</fullName>
    </submittedName>
</protein>
<dbReference type="KEGG" id="caul:KCG34_05785"/>
<gene>
    <name evidence="1" type="ORF">KCG34_05785</name>
</gene>
<name>A0A975G1J0_9CAUL</name>
<organism evidence="1 2">
    <name type="scientific">Phenylobacterium montanum</name>
    <dbReference type="NCBI Taxonomy" id="2823693"/>
    <lineage>
        <taxon>Bacteria</taxon>
        <taxon>Pseudomonadati</taxon>
        <taxon>Pseudomonadota</taxon>
        <taxon>Alphaproteobacteria</taxon>
        <taxon>Caulobacterales</taxon>
        <taxon>Caulobacteraceae</taxon>
        <taxon>Phenylobacterium</taxon>
    </lineage>
</organism>
<proteinExistence type="predicted"/>
<dbReference type="InterPro" id="IPR012292">
    <property type="entry name" value="Globin/Proto"/>
</dbReference>
<keyword evidence="2" id="KW-1185">Reference proteome</keyword>
<dbReference type="Gene3D" id="1.10.490.10">
    <property type="entry name" value="Globins"/>
    <property type="match status" value="1"/>
</dbReference>
<accession>A0A975G1J0</accession>